<dbReference type="OrthoDB" id="1938687at2759"/>
<keyword evidence="2" id="KW-1133">Transmembrane helix</keyword>
<evidence type="ECO:0000313" key="3">
    <source>
        <dbReference type="Proteomes" id="UP000228380"/>
    </source>
</evidence>
<keyword evidence="2" id="KW-0812">Transmembrane</keyword>
<dbReference type="AlphaFoldDB" id="A0A8B7CB30"/>
<feature type="transmembrane region" description="Helical" evidence="2">
    <location>
        <begin position="283"/>
        <end position="301"/>
    </location>
</feature>
<organism evidence="3 4">
    <name type="scientific">Phoenix dactylifera</name>
    <name type="common">Date palm</name>
    <dbReference type="NCBI Taxonomy" id="42345"/>
    <lineage>
        <taxon>Eukaryota</taxon>
        <taxon>Viridiplantae</taxon>
        <taxon>Streptophyta</taxon>
        <taxon>Embryophyta</taxon>
        <taxon>Tracheophyta</taxon>
        <taxon>Spermatophyta</taxon>
        <taxon>Magnoliopsida</taxon>
        <taxon>Liliopsida</taxon>
        <taxon>Arecaceae</taxon>
        <taxon>Coryphoideae</taxon>
        <taxon>Phoeniceae</taxon>
        <taxon>Phoenix</taxon>
    </lineage>
</organism>
<sequence length="750" mass="83096">MRRKPFPTGTSSTPQREAEEESSLPLLLAREKGEIFQRKNKKKDFPMDFSKKSLSPNSRFGILNPTPSDYQRRSIAGEITQEADENGGHFHKACGLRSQNPGKETKNFNATTTSALSKKKILAEKNDAPFSGSYDLYHDITPQANATVGLGHFDAHSPVMPLCSNVSESGDHNVVSSDCSHLTSYDPLINYTSPRPEFLRYNPNRRKEILRRIEGEMKDEEEGSRADSSSSYGSKKIFIEESSPLQTSVQDKDVQESKEGVSDPYDDETEEEEMEVRPRYSRIAWRLFLLLGVLLPSFFYISCMNYAPAPSLQEYGGLEENYHMIQDGGLDQRSHHQNKFPGNFLGTLIGSSSKCLDIHQRELTCAIGRVKGEEGSEEKESFDGTEVVTERDGGAWVQDGTLSGGDLAAEEMSDEVISSTEIEREAYIEENSKASTDAGSEKVEILGAELVEVQSIAQLLNESSQISEAELLAIDSSVGQDAQIDLFGSFELEKDFGEEAQVMGNLEVAVFASSSIQNGFKPEESEISSNSVIESKWDRISLFASKYVFQLLYVFIFLSMILGFNGLHKYFPKFHKNLTPASHIPPASELTLEKKNSSLMSEKEEVRNNGSDSDAHHRPLAHPNDEHKKFIRVQPPTAALLVEFSVVEGTVSGTCPGQKVRRGLADSAEESHFSQSHSKMSAKRNLSSSANKVYPSPSESSLAPESISAGNSPSQQLQRRKDAGDREEVVKLVATPLRRSSRIRNQVTSP</sequence>
<accession>A0A8B7CB30</accession>
<feature type="compositionally biased region" description="Polar residues" evidence="1">
    <location>
        <begin position="673"/>
        <end position="691"/>
    </location>
</feature>
<dbReference type="GeneID" id="103711220"/>
<feature type="compositionally biased region" description="Basic and acidic residues" evidence="1">
    <location>
        <begin position="250"/>
        <end position="261"/>
    </location>
</feature>
<evidence type="ECO:0000256" key="2">
    <source>
        <dbReference type="SAM" id="Phobius"/>
    </source>
</evidence>
<feature type="compositionally biased region" description="Acidic residues" evidence="1">
    <location>
        <begin position="264"/>
        <end position="273"/>
    </location>
</feature>
<feature type="transmembrane region" description="Helical" evidence="2">
    <location>
        <begin position="547"/>
        <end position="567"/>
    </location>
</feature>
<reference evidence="4" key="2">
    <citation type="submission" date="2025-08" db="UniProtKB">
        <authorList>
            <consortium name="RefSeq"/>
        </authorList>
    </citation>
    <scope>IDENTIFICATION</scope>
    <source>
        <tissue evidence="4">Young leaves</tissue>
    </source>
</reference>
<feature type="compositionally biased region" description="Basic and acidic residues" evidence="1">
    <location>
        <begin position="29"/>
        <end position="51"/>
    </location>
</feature>
<name>A0A8B7CB30_PHODC</name>
<feature type="region of interest" description="Disordered" evidence="1">
    <location>
        <begin position="1"/>
        <end position="69"/>
    </location>
</feature>
<protein>
    <submittedName>
        <fullName evidence="4">Uncharacterized protein LOC103711220 isoform X1</fullName>
    </submittedName>
</protein>
<dbReference type="PANTHER" id="PTHR34775:SF6">
    <property type="entry name" value="TRANSMEMBRANE PROTEIN"/>
    <property type="match status" value="1"/>
</dbReference>
<feature type="region of interest" description="Disordered" evidence="1">
    <location>
        <begin position="597"/>
        <end position="627"/>
    </location>
</feature>
<gene>
    <name evidence="4" type="primary">LOC103711220</name>
</gene>
<dbReference type="Proteomes" id="UP000228380">
    <property type="component" value="Chromosome 11"/>
</dbReference>
<feature type="compositionally biased region" description="Low complexity" evidence="1">
    <location>
        <begin position="695"/>
        <end position="709"/>
    </location>
</feature>
<dbReference type="KEGG" id="pda:103711220"/>
<feature type="region of interest" description="Disordered" evidence="1">
    <location>
        <begin position="212"/>
        <end position="273"/>
    </location>
</feature>
<keyword evidence="2" id="KW-0472">Membrane</keyword>
<evidence type="ECO:0000256" key="1">
    <source>
        <dbReference type="SAM" id="MobiDB-lite"/>
    </source>
</evidence>
<proteinExistence type="predicted"/>
<reference evidence="3" key="1">
    <citation type="journal article" date="2019" name="Nat. Commun.">
        <title>Genome-wide association mapping of date palm fruit traits.</title>
        <authorList>
            <person name="Hazzouri K.M."/>
            <person name="Gros-Balthazard M."/>
            <person name="Flowers J.M."/>
            <person name="Copetti D."/>
            <person name="Lemansour A."/>
            <person name="Lebrun M."/>
            <person name="Masmoudi K."/>
            <person name="Ferrand S."/>
            <person name="Dhar M.I."/>
            <person name="Fresquez Z.A."/>
            <person name="Rosas U."/>
            <person name="Zhang J."/>
            <person name="Talag J."/>
            <person name="Lee S."/>
            <person name="Kudrna D."/>
            <person name="Powell R.F."/>
            <person name="Leitch I.J."/>
            <person name="Krueger R.R."/>
            <person name="Wing R.A."/>
            <person name="Amiri K.M.A."/>
            <person name="Purugganan M.D."/>
        </authorList>
    </citation>
    <scope>NUCLEOTIDE SEQUENCE [LARGE SCALE GENOMIC DNA]</scope>
    <source>
        <strain evidence="3">cv. Khalas</strain>
    </source>
</reference>
<dbReference type="PANTHER" id="PTHR34775">
    <property type="entry name" value="TRANSMEMBRANE PROTEIN"/>
    <property type="match status" value="1"/>
</dbReference>
<dbReference type="RefSeq" id="XP_008795505.3">
    <property type="nucleotide sequence ID" value="XM_008797283.4"/>
</dbReference>
<evidence type="ECO:0000313" key="4">
    <source>
        <dbReference type="RefSeq" id="XP_008795505.3"/>
    </source>
</evidence>
<keyword evidence="3" id="KW-1185">Reference proteome</keyword>
<feature type="region of interest" description="Disordered" evidence="1">
    <location>
        <begin position="655"/>
        <end position="727"/>
    </location>
</feature>